<dbReference type="PANTHER" id="PTHR36111">
    <property type="entry name" value="INNER MEMBRANE PROTEIN-RELATED"/>
    <property type="match status" value="1"/>
</dbReference>
<proteinExistence type="predicted"/>
<dbReference type="EMBL" id="VUMT01000002">
    <property type="protein sequence ID" value="MSS62748.1"/>
    <property type="molecule type" value="Genomic_DNA"/>
</dbReference>
<sequence length="239" mass="25659">MGTVVNVLAIVVGSILGLSLRGKLSQRFQDILMQVLGIATMFIGVSGALKGMLVIENGKLDTSNVMLMIVSLVLGALIGEGFRLEQRMEQLGEWFKRLAKIRDDSCFVEGFVNASLVVCIGAMAVVGAIEDGIAGNSAILFAKAMLDFVIVMVFASTLGIGVLFSAIPLGLYQGSISIFARIIKPLLTEEMITSLSFVGAILIFAVGVNLSFGKKFRVGNMLPALFVPVLYEFIIQLFR</sequence>
<keyword evidence="1" id="KW-0812">Transmembrane</keyword>
<comment type="caution">
    <text evidence="2">The sequence shown here is derived from an EMBL/GenBank/DDBJ whole genome shotgun (WGS) entry which is preliminary data.</text>
</comment>
<feature type="transmembrane region" description="Helical" evidence="1">
    <location>
        <begin position="65"/>
        <end position="85"/>
    </location>
</feature>
<dbReference type="PANTHER" id="PTHR36111:SF2">
    <property type="entry name" value="INNER MEMBRANE PROTEIN"/>
    <property type="match status" value="1"/>
</dbReference>
<name>A0A6L5XWM5_9FIRM</name>
<keyword evidence="1" id="KW-1133">Transmembrane helix</keyword>
<accession>A0A6L5XWM5</accession>
<feature type="transmembrane region" description="Helical" evidence="1">
    <location>
        <begin position="6"/>
        <end position="24"/>
    </location>
</feature>
<protein>
    <submittedName>
        <fullName evidence="2">DUF554 domain-containing protein</fullName>
    </submittedName>
</protein>
<evidence type="ECO:0000256" key="1">
    <source>
        <dbReference type="SAM" id="Phobius"/>
    </source>
</evidence>
<gene>
    <name evidence="2" type="ORF">FYJ58_02430</name>
</gene>
<feature type="transmembrane region" description="Helical" evidence="1">
    <location>
        <begin position="149"/>
        <end position="171"/>
    </location>
</feature>
<reference evidence="2 3" key="1">
    <citation type="submission" date="2019-08" db="EMBL/GenBank/DDBJ databases">
        <title>In-depth cultivation of the pig gut microbiome towards novel bacterial diversity and tailored functional studies.</title>
        <authorList>
            <person name="Wylensek D."/>
            <person name="Hitch T.C.A."/>
            <person name="Clavel T."/>
        </authorList>
    </citation>
    <scope>NUCLEOTIDE SEQUENCE [LARGE SCALE GENOMIC DNA]</scope>
    <source>
        <strain evidence="2 3">WCA-693-APC-MOT-I</strain>
    </source>
</reference>
<organism evidence="2 3">
    <name type="scientific">Velocimicrobium porci</name>
    <dbReference type="NCBI Taxonomy" id="2606634"/>
    <lineage>
        <taxon>Bacteria</taxon>
        <taxon>Bacillati</taxon>
        <taxon>Bacillota</taxon>
        <taxon>Clostridia</taxon>
        <taxon>Lachnospirales</taxon>
        <taxon>Lachnospiraceae</taxon>
        <taxon>Velocimicrobium</taxon>
    </lineage>
</organism>
<keyword evidence="3" id="KW-1185">Reference proteome</keyword>
<feature type="transmembrane region" description="Helical" evidence="1">
    <location>
        <begin position="218"/>
        <end position="238"/>
    </location>
</feature>
<keyword evidence="1" id="KW-0472">Membrane</keyword>
<evidence type="ECO:0000313" key="2">
    <source>
        <dbReference type="EMBL" id="MSS62748.1"/>
    </source>
</evidence>
<feature type="transmembrane region" description="Helical" evidence="1">
    <location>
        <begin position="106"/>
        <end position="129"/>
    </location>
</feature>
<evidence type="ECO:0000313" key="3">
    <source>
        <dbReference type="Proteomes" id="UP000482209"/>
    </source>
</evidence>
<dbReference type="Pfam" id="PF04474">
    <property type="entry name" value="DUF554"/>
    <property type="match status" value="1"/>
</dbReference>
<dbReference type="AlphaFoldDB" id="A0A6L5XWM5"/>
<feature type="transmembrane region" description="Helical" evidence="1">
    <location>
        <begin position="192"/>
        <end position="212"/>
    </location>
</feature>
<dbReference type="InterPro" id="IPR007563">
    <property type="entry name" value="DUF554"/>
</dbReference>
<dbReference type="Proteomes" id="UP000482209">
    <property type="component" value="Unassembled WGS sequence"/>
</dbReference>
<feature type="transmembrane region" description="Helical" evidence="1">
    <location>
        <begin position="31"/>
        <end position="53"/>
    </location>
</feature>